<proteinExistence type="predicted"/>
<dbReference type="EMBL" id="NUEQ01000014">
    <property type="protein sequence ID" value="PEJ34206.1"/>
    <property type="molecule type" value="Genomic_DNA"/>
</dbReference>
<evidence type="ECO:0000313" key="2">
    <source>
        <dbReference type="Proteomes" id="UP000220106"/>
    </source>
</evidence>
<protein>
    <submittedName>
        <fullName evidence="1">Uncharacterized protein</fullName>
    </submittedName>
</protein>
<dbReference type="AlphaFoldDB" id="A0AAX0RS06"/>
<reference evidence="1 2" key="1">
    <citation type="submission" date="2017-09" db="EMBL/GenBank/DDBJ databases">
        <title>Large-scale bioinformatics analysis of Bacillus genomes uncovers conserved roles of natural products in bacterial physiology.</title>
        <authorList>
            <consortium name="Agbiome Team Llc"/>
            <person name="Bleich R.M."/>
            <person name="Kirk G.J."/>
            <person name="Santa Maria K.C."/>
            <person name="Allen S.E."/>
            <person name="Farag S."/>
            <person name="Shank E.A."/>
            <person name="Bowers A."/>
        </authorList>
    </citation>
    <scope>NUCLEOTIDE SEQUENCE [LARGE SCALE GENOMIC DNA]</scope>
    <source>
        <strain evidence="1 2">AFS003229</strain>
    </source>
</reference>
<accession>A0AAX0RS06</accession>
<gene>
    <name evidence="1" type="ORF">CN689_08670</name>
</gene>
<name>A0AAX0RS06_9BACI</name>
<organism evidence="1 2">
    <name type="scientific">Peribacillus butanolivorans</name>
    <dbReference type="NCBI Taxonomy" id="421767"/>
    <lineage>
        <taxon>Bacteria</taxon>
        <taxon>Bacillati</taxon>
        <taxon>Bacillota</taxon>
        <taxon>Bacilli</taxon>
        <taxon>Bacillales</taxon>
        <taxon>Bacillaceae</taxon>
        <taxon>Peribacillus</taxon>
    </lineage>
</organism>
<dbReference type="Proteomes" id="UP000220106">
    <property type="component" value="Unassembled WGS sequence"/>
</dbReference>
<sequence length="63" mass="7401">MLVLDVSACGIEGVRYFKTWLKTEFANFYFLVKEILDFIDLSKDDIPSEVETFIQSVQQDYLK</sequence>
<evidence type="ECO:0000313" key="1">
    <source>
        <dbReference type="EMBL" id="PEJ34206.1"/>
    </source>
</evidence>
<comment type="caution">
    <text evidence="1">The sequence shown here is derived from an EMBL/GenBank/DDBJ whole genome shotgun (WGS) entry which is preliminary data.</text>
</comment>